<evidence type="ECO:0000256" key="3">
    <source>
        <dbReference type="ARBA" id="ARBA00022448"/>
    </source>
</evidence>
<evidence type="ECO:0000256" key="1">
    <source>
        <dbReference type="ARBA" id="ARBA00004370"/>
    </source>
</evidence>
<keyword evidence="4" id="KW-0812">Transmembrane</keyword>
<evidence type="ECO:0000256" key="6">
    <source>
        <dbReference type="ARBA" id="ARBA00023136"/>
    </source>
</evidence>
<dbReference type="Proteomes" id="UP000815260">
    <property type="component" value="Chromosome 3D"/>
</dbReference>
<dbReference type="EMBL" id="CM022219">
    <property type="protein sequence ID" value="KAF7034612.1"/>
    <property type="molecule type" value="Genomic_DNA"/>
</dbReference>
<dbReference type="Pfam" id="PF00083">
    <property type="entry name" value="Sugar_tr"/>
    <property type="match status" value="1"/>
</dbReference>
<dbReference type="GO" id="GO:0015144">
    <property type="term" value="F:carbohydrate transmembrane transporter activity"/>
    <property type="evidence" value="ECO:0007669"/>
    <property type="project" value="InterPro"/>
</dbReference>
<evidence type="ECO:0000256" key="5">
    <source>
        <dbReference type="ARBA" id="ARBA00022989"/>
    </source>
</evidence>
<dbReference type="InterPro" id="IPR005828">
    <property type="entry name" value="MFS_sugar_transport-like"/>
</dbReference>
<dbReference type="InterPro" id="IPR045262">
    <property type="entry name" value="STP/PLT_plant"/>
</dbReference>
<dbReference type="PANTHER" id="PTHR23500">
    <property type="entry name" value="SOLUTE CARRIER FAMILY 2, FACILITATED GLUCOSE TRANSPORTER"/>
    <property type="match status" value="1"/>
</dbReference>
<comment type="subcellular location">
    <subcellularLocation>
        <location evidence="1">Membrane</location>
    </subcellularLocation>
</comment>
<keyword evidence="6" id="KW-0472">Membrane</keyword>
<keyword evidence="5" id="KW-1133">Transmembrane helix</keyword>
<keyword evidence="3" id="KW-0813">Transport</keyword>
<evidence type="ECO:0000313" key="7">
    <source>
        <dbReference type="EMBL" id="KAF7034612.1"/>
    </source>
</evidence>
<evidence type="ECO:0000256" key="2">
    <source>
        <dbReference type="ARBA" id="ARBA00010992"/>
    </source>
</evidence>
<comment type="similarity">
    <text evidence="2">Belongs to the major facilitator superfamily. Sugar transporter (TC 2.A.1.1) family.</text>
</comment>
<feature type="non-terminal residue" evidence="7">
    <location>
        <position position="1"/>
    </location>
</feature>
<feature type="non-terminal residue" evidence="7">
    <location>
        <position position="230"/>
    </location>
</feature>
<proteinExistence type="inferred from homology"/>
<sequence>VVWNPWTTSWSSSSRACTAGSTRTCTGVGQAGADALHLLALPHRPGLHHRSLLRDQAPRPVRQHHDGRRRLLPGRRCERGHAHRSSLASASASVTRIRDAVNQLTACLGILAANMINYFTDCIHPWGWRLSPWAPPPPPSSARCTSRRRPILVQHGLLEEARRVLEKLRGTHKVDAGFEDLKEEGEAARHVPEPVGRAEPAAAHHRRAEHPKVPAAIWHELHHVLLSGHL</sequence>
<comment type="caution">
    <text evidence="7">The sequence shown here is derived from an EMBL/GenBank/DDBJ whole genome shotgun (WGS) entry which is preliminary data.</text>
</comment>
<reference evidence="7" key="1">
    <citation type="journal article" date="2017" name="Gigascience">
        <title>The first near-complete assembly of the hexaploid bread wheat genome, Triticum aestivum.</title>
        <authorList>
            <person name="Zimin A.V."/>
            <person name="Puiu D."/>
            <person name="Hall R."/>
            <person name="Kingan S."/>
            <person name="Clavijo B.J."/>
            <person name="Salzberg S.L."/>
        </authorList>
    </citation>
    <scope>NUCLEOTIDE SEQUENCE</scope>
    <source>
        <tissue evidence="7">Leaf</tissue>
    </source>
</reference>
<name>A0A9R1JYV9_WHEAT</name>
<accession>A0A9R1JYV9</accession>
<evidence type="ECO:0000256" key="4">
    <source>
        <dbReference type="ARBA" id="ARBA00022692"/>
    </source>
</evidence>
<gene>
    <name evidence="7" type="ORF">CFC21_045597</name>
</gene>
<dbReference type="OrthoDB" id="5296287at2759"/>
<dbReference type="GO" id="GO:0016020">
    <property type="term" value="C:membrane"/>
    <property type="evidence" value="ECO:0007669"/>
    <property type="project" value="UniProtKB-SubCell"/>
</dbReference>
<reference evidence="7" key="2">
    <citation type="submission" date="2020-03" db="EMBL/GenBank/DDBJ databases">
        <title>The second near-complete assembly of the hexaploid bread wheat (Triticum aestivum) genome.</title>
        <authorList>
            <person name="Zimin A.V."/>
            <person name="Puiu D."/>
            <person name="Shumante A."/>
            <person name="Alonge M."/>
            <person name="Salzberg S.L."/>
        </authorList>
    </citation>
    <scope>NUCLEOTIDE SEQUENCE</scope>
    <source>
        <tissue evidence="7">Leaf</tissue>
    </source>
</reference>
<dbReference type="AlphaFoldDB" id="A0A9R1JYV9"/>
<protein>
    <submittedName>
        <fullName evidence="7">Uncharacterized protein</fullName>
    </submittedName>
</protein>
<dbReference type="InterPro" id="IPR036259">
    <property type="entry name" value="MFS_trans_sf"/>
</dbReference>
<dbReference type="PANTHER" id="PTHR23500:SF14">
    <property type="entry name" value="SUGAR TRANSPORT PROTEIN 14"/>
    <property type="match status" value="1"/>
</dbReference>
<dbReference type="Gene3D" id="1.20.1250.20">
    <property type="entry name" value="MFS general substrate transporter like domains"/>
    <property type="match status" value="1"/>
</dbReference>
<organism evidence="7">
    <name type="scientific">Triticum aestivum</name>
    <name type="common">Wheat</name>
    <dbReference type="NCBI Taxonomy" id="4565"/>
    <lineage>
        <taxon>Eukaryota</taxon>
        <taxon>Viridiplantae</taxon>
        <taxon>Streptophyta</taxon>
        <taxon>Embryophyta</taxon>
        <taxon>Tracheophyta</taxon>
        <taxon>Spermatophyta</taxon>
        <taxon>Magnoliopsida</taxon>
        <taxon>Liliopsida</taxon>
        <taxon>Poales</taxon>
        <taxon>Poaceae</taxon>
        <taxon>BOP clade</taxon>
        <taxon>Pooideae</taxon>
        <taxon>Triticodae</taxon>
        <taxon>Triticeae</taxon>
        <taxon>Triticinae</taxon>
        <taxon>Triticum</taxon>
    </lineage>
</organism>